<accession>A0A1I6ASG4</accession>
<keyword evidence="1" id="KW-1133">Transmembrane helix</keyword>
<dbReference type="RefSeq" id="WP_061803255.1">
    <property type="nucleotide sequence ID" value="NZ_FOXX01000007.1"/>
</dbReference>
<organism evidence="4 5">
    <name type="scientific">Priestia endophytica DSM 13796</name>
    <dbReference type="NCBI Taxonomy" id="1121089"/>
    <lineage>
        <taxon>Bacteria</taxon>
        <taxon>Bacillati</taxon>
        <taxon>Bacillota</taxon>
        <taxon>Bacilli</taxon>
        <taxon>Bacillales</taxon>
        <taxon>Bacillaceae</taxon>
        <taxon>Priestia</taxon>
    </lineage>
</organism>
<feature type="domain" description="AMP-dependent synthetase/ligase" evidence="2">
    <location>
        <begin position="10"/>
        <end position="377"/>
    </location>
</feature>
<dbReference type="PANTHER" id="PTHR43767:SF3">
    <property type="entry name" value="LONG-CHAIN-FATTY-ACID--COA LIGASE"/>
    <property type="match status" value="1"/>
</dbReference>
<dbReference type="InterPro" id="IPR020459">
    <property type="entry name" value="AMP-binding"/>
</dbReference>
<dbReference type="PROSITE" id="PS00455">
    <property type="entry name" value="AMP_BINDING"/>
    <property type="match status" value="1"/>
</dbReference>
<sequence>MNILQNLSIKAQEDGEKTAYKYKDYVVSYKMLDEQATKFASGLQTLGVQKGDHVALLLNNSYHFIVSLYGVLRAGAVAVPINPLYTKSEIQYILQDSDVKTVISIDSLLNSLEREPYLKNIIVCPTERLAEADSFHVSKRLKGKVHTFTEVLHLLERTLLPVPIDGEDVAMILYTSGTTGKPKGAMLTHTNIYSNARDTSTYLNIAKADRIIAVLPMFHVFCLTVCINAPLIAGATILILPKFSPSQVFSYVSAEKATIFAGVPTMYNFLCQYENGTREALESLRLCVSGGSSMPSALLREFEEKFQISIREGYGLSEASPVTCFNPPRSNIQKEGSVGVSIVNVENKVVDGQGEEVPFGEIGELVVKGPNVMKGYYKLEEETRHIIKDGWLYTGDLARMDEDGYIYIVDRKKDLIIVGGYNVYPREVEERLYEHKAVVEAAAIGEKDETYGEVVKAYVVTKKVVSEEEILEFCKTHLAPYKVPRNIVFLDELPKNTTGKILRRALKKKLSEEEATHL</sequence>
<dbReference type="GeneID" id="93711583"/>
<keyword evidence="5" id="KW-1185">Reference proteome</keyword>
<dbReference type="InterPro" id="IPR020845">
    <property type="entry name" value="AMP-binding_CS"/>
</dbReference>
<dbReference type="Pfam" id="PF13193">
    <property type="entry name" value="AMP-binding_C"/>
    <property type="match status" value="1"/>
</dbReference>
<dbReference type="InterPro" id="IPR050237">
    <property type="entry name" value="ATP-dep_AMP-bd_enzyme"/>
</dbReference>
<proteinExistence type="predicted"/>
<name>A0A1I6ASG4_9BACI</name>
<gene>
    <name evidence="4" type="ORF">SAMN02745910_02957</name>
</gene>
<evidence type="ECO:0000313" key="5">
    <source>
        <dbReference type="Proteomes" id="UP000182762"/>
    </source>
</evidence>
<keyword evidence="1" id="KW-0812">Transmembrane</keyword>
<dbReference type="Proteomes" id="UP000182762">
    <property type="component" value="Unassembled WGS sequence"/>
</dbReference>
<dbReference type="CDD" id="cd05936">
    <property type="entry name" value="FC-FACS_FadD_like"/>
    <property type="match status" value="1"/>
</dbReference>
<dbReference type="Pfam" id="PF00501">
    <property type="entry name" value="AMP-binding"/>
    <property type="match status" value="1"/>
</dbReference>
<dbReference type="EMBL" id="FOXX01000007">
    <property type="protein sequence ID" value="SFQ71651.1"/>
    <property type="molecule type" value="Genomic_DNA"/>
</dbReference>
<comment type="caution">
    <text evidence="4">The sequence shown here is derived from an EMBL/GenBank/DDBJ whole genome shotgun (WGS) entry which is preliminary data.</text>
</comment>
<dbReference type="InterPro" id="IPR000873">
    <property type="entry name" value="AMP-dep_synth/lig_dom"/>
</dbReference>
<feature type="domain" description="AMP-binding enzyme C-terminal" evidence="3">
    <location>
        <begin position="427"/>
        <end position="500"/>
    </location>
</feature>
<evidence type="ECO:0000259" key="2">
    <source>
        <dbReference type="Pfam" id="PF00501"/>
    </source>
</evidence>
<dbReference type="NCBIfam" id="NF004837">
    <property type="entry name" value="PRK06187.1"/>
    <property type="match status" value="1"/>
</dbReference>
<evidence type="ECO:0000259" key="3">
    <source>
        <dbReference type="Pfam" id="PF13193"/>
    </source>
</evidence>
<dbReference type="InterPro" id="IPR042099">
    <property type="entry name" value="ANL_N_sf"/>
</dbReference>
<evidence type="ECO:0000256" key="1">
    <source>
        <dbReference type="SAM" id="Phobius"/>
    </source>
</evidence>
<dbReference type="PANTHER" id="PTHR43767">
    <property type="entry name" value="LONG-CHAIN-FATTY-ACID--COA LIGASE"/>
    <property type="match status" value="1"/>
</dbReference>
<protein>
    <submittedName>
        <fullName evidence="4">Long-chain acyl-CoA synthetase</fullName>
    </submittedName>
</protein>
<dbReference type="Gene3D" id="3.30.300.30">
    <property type="match status" value="1"/>
</dbReference>
<feature type="transmembrane region" description="Helical" evidence="1">
    <location>
        <begin position="217"/>
        <end position="240"/>
    </location>
</feature>
<dbReference type="InterPro" id="IPR025110">
    <property type="entry name" value="AMP-bd_C"/>
</dbReference>
<keyword evidence="1" id="KW-0472">Membrane</keyword>
<dbReference type="SUPFAM" id="SSF56801">
    <property type="entry name" value="Acetyl-CoA synthetase-like"/>
    <property type="match status" value="1"/>
</dbReference>
<reference evidence="4 5" key="1">
    <citation type="submission" date="2016-10" db="EMBL/GenBank/DDBJ databases">
        <authorList>
            <person name="Varghese N."/>
            <person name="Submissions S."/>
        </authorList>
    </citation>
    <scope>NUCLEOTIDE SEQUENCE [LARGE SCALE GENOMIC DNA]</scope>
    <source>
        <strain evidence="4 5">DSM 13796</strain>
    </source>
</reference>
<evidence type="ECO:0000313" key="4">
    <source>
        <dbReference type="EMBL" id="SFQ71651.1"/>
    </source>
</evidence>
<dbReference type="InterPro" id="IPR045851">
    <property type="entry name" value="AMP-bd_C_sf"/>
</dbReference>
<dbReference type="Gene3D" id="3.40.50.12780">
    <property type="entry name" value="N-terminal domain of ligase-like"/>
    <property type="match status" value="1"/>
</dbReference>
<dbReference type="PRINTS" id="PR00154">
    <property type="entry name" value="AMPBINDING"/>
</dbReference>